<sequence length="431" mass="51584">MAYTSVIPVYRLDRSVDYIQDKEKTQKKGNSAGSLEGAIDYALNRDKTERIFFEDAIGCTIEQAYQDMVATKKRFHKTDKVQGFHLVQSFAEGEVSPELAHLIGVELAERLLKGQFEVLITTHLNTSHFHNHLVWNSVSMEDGHKYHSNARSYYTEIRKISDELCRKYGLSVIHTNQKKGMHYAQWKAEKEGKPTWRTAIRADIRESVKVSYSWTQFVKEMETRGYTWRTDRKYLSLKAPAMERYIRLRSLGKGYSEMEIREWILRPKIRETEKAYMQWSKQRKKRTGLQALYYSYLYQMGVFQKKPKHIPYEVREDIRRLDQRIAQIEFLQKQDISTIEQLRTFRHPLEEQMAQLLLERRKLYRSQPGCDRIRKITEEMKQIRKDIRMSLQIEHYSVEMERRLKQAQERMEHAGKESMQKEEQIKQPYMR</sequence>
<evidence type="ECO:0000313" key="3">
    <source>
        <dbReference type="EMBL" id="MDB8686658.1"/>
    </source>
</evidence>
<dbReference type="AlphaFoldDB" id="A0AAW6DF63"/>
<dbReference type="InterPro" id="IPR005094">
    <property type="entry name" value="Endonuclease_MobA/VirD2"/>
</dbReference>
<reference evidence="3" key="1">
    <citation type="submission" date="2023-01" db="EMBL/GenBank/DDBJ databases">
        <title>Human gut microbiome strain richness.</title>
        <authorList>
            <person name="Chen-Liaw A."/>
        </authorList>
    </citation>
    <scope>NUCLEOTIDE SEQUENCE</scope>
    <source>
        <strain evidence="3">RTP21484st1_H11_RTP21484_190118</strain>
    </source>
</reference>
<proteinExistence type="predicted"/>
<feature type="compositionally biased region" description="Basic and acidic residues" evidence="1">
    <location>
        <begin position="407"/>
        <end position="425"/>
    </location>
</feature>
<protein>
    <submittedName>
        <fullName evidence="3">Relaxase/mobilization nuclease domain-containing protein</fullName>
    </submittedName>
</protein>
<name>A0AAW6DF63_MEDGN</name>
<evidence type="ECO:0000259" key="2">
    <source>
        <dbReference type="Pfam" id="PF03432"/>
    </source>
</evidence>
<evidence type="ECO:0000256" key="1">
    <source>
        <dbReference type="SAM" id="MobiDB-lite"/>
    </source>
</evidence>
<gene>
    <name evidence="3" type="ORF">PNW85_08215</name>
</gene>
<organism evidence="3 4">
    <name type="scientific">Mediterraneibacter gnavus</name>
    <name type="common">Ruminococcus gnavus</name>
    <dbReference type="NCBI Taxonomy" id="33038"/>
    <lineage>
        <taxon>Bacteria</taxon>
        <taxon>Bacillati</taxon>
        <taxon>Bacillota</taxon>
        <taxon>Clostridia</taxon>
        <taxon>Lachnospirales</taxon>
        <taxon>Lachnospiraceae</taxon>
        <taxon>Mediterraneibacter</taxon>
    </lineage>
</organism>
<dbReference type="Proteomes" id="UP001212160">
    <property type="component" value="Unassembled WGS sequence"/>
</dbReference>
<dbReference type="EMBL" id="JAQMLA010000019">
    <property type="protein sequence ID" value="MDB8686658.1"/>
    <property type="molecule type" value="Genomic_DNA"/>
</dbReference>
<comment type="caution">
    <text evidence="3">The sequence shown here is derived from an EMBL/GenBank/DDBJ whole genome shotgun (WGS) entry which is preliminary data.</text>
</comment>
<feature type="domain" description="MobA/VirD2-like nuclease" evidence="2">
    <location>
        <begin position="41"/>
        <end position="170"/>
    </location>
</feature>
<dbReference type="Pfam" id="PF03432">
    <property type="entry name" value="Relaxase"/>
    <property type="match status" value="1"/>
</dbReference>
<accession>A0AAW6DF63</accession>
<feature type="region of interest" description="Disordered" evidence="1">
    <location>
        <begin position="407"/>
        <end position="431"/>
    </location>
</feature>
<evidence type="ECO:0000313" key="4">
    <source>
        <dbReference type="Proteomes" id="UP001212160"/>
    </source>
</evidence>
<dbReference type="RefSeq" id="WP_272107765.1">
    <property type="nucleotide sequence ID" value="NZ_JAQMLA010000019.1"/>
</dbReference>